<dbReference type="SMART" id="SM00612">
    <property type="entry name" value="Kelch"/>
    <property type="match status" value="2"/>
</dbReference>
<dbReference type="SUPFAM" id="SSF81383">
    <property type="entry name" value="F-box domain"/>
    <property type="match status" value="1"/>
</dbReference>
<reference evidence="2 3" key="1">
    <citation type="journal article" date="2016" name="DNA Res.">
        <title>The draft genome of MD-2 pineapple using hybrid error correction of long reads.</title>
        <authorList>
            <person name="Redwan R.M."/>
            <person name="Saidin A."/>
            <person name="Kumar S.V."/>
        </authorList>
    </citation>
    <scope>NUCLEOTIDE SEQUENCE [LARGE SCALE GENOMIC DNA]</scope>
    <source>
        <strain evidence="3">cv. MD2</strain>
        <tissue evidence="2">Leaf</tissue>
    </source>
</reference>
<dbReference type="STRING" id="4615.A0A199VL71"/>
<evidence type="ECO:0000256" key="1">
    <source>
        <dbReference type="SAM" id="MobiDB-lite"/>
    </source>
</evidence>
<protein>
    <submittedName>
        <fullName evidence="2">F-box/kelch-repeat protein</fullName>
    </submittedName>
</protein>
<comment type="caution">
    <text evidence="2">The sequence shown here is derived from an EMBL/GenBank/DDBJ whole genome shotgun (WGS) entry which is preliminary data.</text>
</comment>
<evidence type="ECO:0000313" key="3">
    <source>
        <dbReference type="Proteomes" id="UP000092600"/>
    </source>
</evidence>
<organism evidence="2 3">
    <name type="scientific">Ananas comosus</name>
    <name type="common">Pineapple</name>
    <name type="synonym">Ananas ananas</name>
    <dbReference type="NCBI Taxonomy" id="4615"/>
    <lineage>
        <taxon>Eukaryota</taxon>
        <taxon>Viridiplantae</taxon>
        <taxon>Streptophyta</taxon>
        <taxon>Embryophyta</taxon>
        <taxon>Tracheophyta</taxon>
        <taxon>Spermatophyta</taxon>
        <taxon>Magnoliopsida</taxon>
        <taxon>Liliopsida</taxon>
        <taxon>Poales</taxon>
        <taxon>Bromeliaceae</taxon>
        <taxon>Bromelioideae</taxon>
        <taxon>Ananas</taxon>
    </lineage>
</organism>
<feature type="region of interest" description="Disordered" evidence="1">
    <location>
        <begin position="346"/>
        <end position="371"/>
    </location>
</feature>
<dbReference type="Pfam" id="PF01344">
    <property type="entry name" value="Kelch_1"/>
    <property type="match status" value="2"/>
</dbReference>
<evidence type="ECO:0000313" key="2">
    <source>
        <dbReference type="EMBL" id="OAY77636.1"/>
    </source>
</evidence>
<accession>A0A199VL71</accession>
<dbReference type="SUPFAM" id="SSF117281">
    <property type="entry name" value="Kelch motif"/>
    <property type="match status" value="1"/>
</dbReference>
<proteinExistence type="predicted"/>
<dbReference type="PANTHER" id="PTHR46407:SF3">
    <property type="entry name" value="OS02G0208700 PROTEIN"/>
    <property type="match status" value="1"/>
</dbReference>
<name>A0A199VL71_ANACO</name>
<dbReference type="EMBL" id="LSRQ01001488">
    <property type="protein sequence ID" value="OAY77636.1"/>
    <property type="molecule type" value="Genomic_DNA"/>
</dbReference>
<dbReference type="Gene3D" id="2.120.10.80">
    <property type="entry name" value="Kelch-type beta propeller"/>
    <property type="match status" value="1"/>
</dbReference>
<dbReference type="InterPro" id="IPR015915">
    <property type="entry name" value="Kelch-typ_b-propeller"/>
</dbReference>
<dbReference type="GO" id="GO:0080037">
    <property type="term" value="P:negative regulation of cytokinin-activated signaling pathway"/>
    <property type="evidence" value="ECO:0007669"/>
    <property type="project" value="InterPro"/>
</dbReference>
<dbReference type="Proteomes" id="UP000092600">
    <property type="component" value="Unassembled WGS sequence"/>
</dbReference>
<gene>
    <name evidence="2" type="ORF">ACMD2_13455</name>
</gene>
<dbReference type="PANTHER" id="PTHR46407">
    <property type="entry name" value="OS02G0208700 PROTEIN"/>
    <property type="match status" value="1"/>
</dbReference>
<sequence length="388" mass="41532">MEKEMAEDLIPGLPQEVARECLIRVPYDRLPAGRSVCRAWRRELGSAAYHRLRKRAGSARPILALAQAEKEPSSLSFSGPAHKYGAAPLSSAYGVSLLDPSAGSWAKLPPIPGLPRGLPLFCRLAAVGTQLVVLGGWDPDTWAPSDAVHVYDFLSGAWRRGAPIPGPRRSFFACAAAPLESTVYVAGGHDEEKNALRSALAYDAAADEWAPLPDMARERDEPRGVLLRGSFCVVGGYATEAQGRFGRSAEAFDPAARAWAPVGEHALDEPACPRTCAADVSGRMYMVRAPGGHVAVREGDAWRVAAEVPEEARVVGRWWRRGGEGGGVGSGPGPHAGGLFACVLEEEEEEEEEEKQSNEGEAKGATWTKMEAPKEFSGHIQDACCVVI</sequence>
<dbReference type="InterPro" id="IPR036047">
    <property type="entry name" value="F-box-like_dom_sf"/>
</dbReference>
<dbReference type="AlphaFoldDB" id="A0A199VL71"/>
<dbReference type="GO" id="GO:2000762">
    <property type="term" value="P:regulation of phenylpropanoid metabolic process"/>
    <property type="evidence" value="ECO:0007669"/>
    <property type="project" value="InterPro"/>
</dbReference>
<dbReference type="InterPro" id="IPR006652">
    <property type="entry name" value="Kelch_1"/>
</dbReference>
<dbReference type="InterPro" id="IPR044595">
    <property type="entry name" value="KMD1-4"/>
</dbReference>